<name>A0A1Q9D4E9_SYMMI</name>
<evidence type="ECO:0000313" key="2">
    <source>
        <dbReference type="EMBL" id="OLP90060.1"/>
    </source>
</evidence>
<dbReference type="AlphaFoldDB" id="A0A1Q9D4E9"/>
<feature type="region of interest" description="Disordered" evidence="1">
    <location>
        <begin position="70"/>
        <end position="102"/>
    </location>
</feature>
<organism evidence="2 3">
    <name type="scientific">Symbiodinium microadriaticum</name>
    <name type="common">Dinoflagellate</name>
    <name type="synonym">Zooxanthella microadriatica</name>
    <dbReference type="NCBI Taxonomy" id="2951"/>
    <lineage>
        <taxon>Eukaryota</taxon>
        <taxon>Sar</taxon>
        <taxon>Alveolata</taxon>
        <taxon>Dinophyceae</taxon>
        <taxon>Suessiales</taxon>
        <taxon>Symbiodiniaceae</taxon>
        <taxon>Symbiodinium</taxon>
    </lineage>
</organism>
<proteinExistence type="predicted"/>
<sequence>MFHPDLRIRTSSLGWVSAKLAVQSMNAPELSATQASLSPAMEARLYVTKTPAFIVGAHKMMAHTNEFGEGGHDPMARGHLQVNTPEPASAASQSLPSTLQSTSMPDNAAYAVMKQLRLMAFALPAEPASKLEFDDEDLEKRPSRFAGQDVRPDDSLISLAILPVGAERGCTSAQTFVNLRRGLTHVPRHHRLQADDRLIALNVFGLGAEWPPDGYPGVTQASKCKQQQHWDVWSMRANATASWHAGDFKDKMRTYLRLHPAYLNDL</sequence>
<feature type="compositionally biased region" description="Low complexity" evidence="1">
    <location>
        <begin position="87"/>
        <end position="102"/>
    </location>
</feature>
<evidence type="ECO:0000313" key="3">
    <source>
        <dbReference type="Proteomes" id="UP000186817"/>
    </source>
</evidence>
<keyword evidence="3" id="KW-1185">Reference proteome</keyword>
<protein>
    <submittedName>
        <fullName evidence="2">Uncharacterized protein</fullName>
    </submittedName>
</protein>
<evidence type="ECO:0000256" key="1">
    <source>
        <dbReference type="SAM" id="MobiDB-lite"/>
    </source>
</evidence>
<dbReference type="EMBL" id="LSRX01000730">
    <property type="protein sequence ID" value="OLP90060.1"/>
    <property type="molecule type" value="Genomic_DNA"/>
</dbReference>
<dbReference type="Proteomes" id="UP000186817">
    <property type="component" value="Unassembled WGS sequence"/>
</dbReference>
<dbReference type="OrthoDB" id="10275643at2759"/>
<gene>
    <name evidence="2" type="ORF">AK812_SmicGene28412</name>
</gene>
<accession>A0A1Q9D4E9</accession>
<comment type="caution">
    <text evidence="2">The sequence shown here is derived from an EMBL/GenBank/DDBJ whole genome shotgun (WGS) entry which is preliminary data.</text>
</comment>
<reference evidence="2 3" key="1">
    <citation type="submission" date="2016-02" db="EMBL/GenBank/DDBJ databases">
        <title>Genome analysis of coral dinoflagellate symbionts highlights evolutionary adaptations to a symbiotic lifestyle.</title>
        <authorList>
            <person name="Aranda M."/>
            <person name="Li Y."/>
            <person name="Liew Y.J."/>
            <person name="Baumgarten S."/>
            <person name="Simakov O."/>
            <person name="Wilson M."/>
            <person name="Piel J."/>
            <person name="Ashoor H."/>
            <person name="Bougouffa S."/>
            <person name="Bajic V.B."/>
            <person name="Ryu T."/>
            <person name="Ravasi T."/>
            <person name="Bayer T."/>
            <person name="Micklem G."/>
            <person name="Kim H."/>
            <person name="Bhak J."/>
            <person name="Lajeunesse T.C."/>
            <person name="Voolstra C.R."/>
        </authorList>
    </citation>
    <scope>NUCLEOTIDE SEQUENCE [LARGE SCALE GENOMIC DNA]</scope>
    <source>
        <strain evidence="2 3">CCMP2467</strain>
    </source>
</reference>